<sequence length="326" mass="35760">MKNSYTITPASLARSDVWRNHRARGADGSLTEVLARSRTRIVCSHRGYLLVSAGGLHRFSAADVEQLAMTGTRIYLGETGAGDVVGIEIDDETKTRIDDHLNRPGASAEDYLDAPAQSIHVTDPVWFDLRTIALDLSETDTGLATALVAVGNWHRTHTHSPRNGKPTTTSAGGWVRTDTSTGSEHFPRTDPAVIMAVIHTDHDGTERILLGNNVMWPKGRYSLLAGFVEPGETLEAAVVREVREEAGVICEDPVYVGSQPWPFPCSLMLGFFARAQSRDACADFDEMRTVRWFTRDELQREIEAGAISVPGQVSIAGQMLERWMSA</sequence>
<dbReference type="InterPro" id="IPR050241">
    <property type="entry name" value="NAD-cap_RNA_hydrolase_NudC"/>
</dbReference>
<dbReference type="PANTHER" id="PTHR42904">
    <property type="entry name" value="NUDIX HYDROLASE, NUDC SUBFAMILY"/>
    <property type="match status" value="1"/>
</dbReference>
<evidence type="ECO:0000256" key="4">
    <source>
        <dbReference type="ARBA" id="ARBA00012381"/>
    </source>
</evidence>
<evidence type="ECO:0000256" key="1">
    <source>
        <dbReference type="ARBA" id="ARBA00001946"/>
    </source>
</evidence>
<evidence type="ECO:0000256" key="5">
    <source>
        <dbReference type="ARBA" id="ARBA00022723"/>
    </source>
</evidence>
<accession>A0A2N6VPK6</accession>
<dbReference type="InterPro" id="IPR049734">
    <property type="entry name" value="NudC-like_C"/>
</dbReference>
<comment type="catalytic activity">
    <reaction evidence="9">
        <text>a 5'-end NAD(+)-phospho-ribonucleoside in mRNA + H2O = a 5'-end phospho-adenosine-phospho-ribonucleoside in mRNA + beta-nicotinamide D-ribonucleotide + 2 H(+)</text>
        <dbReference type="Rhea" id="RHEA:60876"/>
        <dbReference type="Rhea" id="RHEA-COMP:15698"/>
        <dbReference type="Rhea" id="RHEA-COMP:15719"/>
        <dbReference type="ChEBI" id="CHEBI:14649"/>
        <dbReference type="ChEBI" id="CHEBI:15377"/>
        <dbReference type="ChEBI" id="CHEBI:15378"/>
        <dbReference type="ChEBI" id="CHEBI:144029"/>
        <dbReference type="ChEBI" id="CHEBI:144051"/>
    </reaction>
    <physiologicalReaction direction="left-to-right" evidence="9">
        <dbReference type="Rhea" id="RHEA:60877"/>
    </physiologicalReaction>
</comment>
<comment type="cofactor">
    <cofactor evidence="2">
        <name>Zn(2+)</name>
        <dbReference type="ChEBI" id="CHEBI:29105"/>
    </cofactor>
</comment>
<dbReference type="Gene3D" id="3.90.79.20">
    <property type="match status" value="1"/>
</dbReference>
<feature type="compositionally biased region" description="Polar residues" evidence="10">
    <location>
        <begin position="165"/>
        <end position="183"/>
    </location>
</feature>
<evidence type="ECO:0000259" key="11">
    <source>
        <dbReference type="PROSITE" id="PS51462"/>
    </source>
</evidence>
<comment type="cofactor">
    <cofactor evidence="1">
        <name>Mg(2+)</name>
        <dbReference type="ChEBI" id="CHEBI:18420"/>
    </cofactor>
</comment>
<keyword evidence="7" id="KW-0460">Magnesium</keyword>
<dbReference type="GO" id="GO:0006742">
    <property type="term" value="P:NADP+ catabolic process"/>
    <property type="evidence" value="ECO:0007669"/>
    <property type="project" value="TreeGrafter"/>
</dbReference>
<evidence type="ECO:0000256" key="9">
    <source>
        <dbReference type="ARBA" id="ARBA00023679"/>
    </source>
</evidence>
<feature type="domain" description="Nudix hydrolase" evidence="11">
    <location>
        <begin position="187"/>
        <end position="319"/>
    </location>
</feature>
<dbReference type="InterPro" id="IPR000086">
    <property type="entry name" value="NUDIX_hydrolase_dom"/>
</dbReference>
<dbReference type="Proteomes" id="UP000235598">
    <property type="component" value="Unassembled WGS sequence"/>
</dbReference>
<comment type="similarity">
    <text evidence="3">Belongs to the Nudix hydrolase family. NudC subfamily.</text>
</comment>
<name>A0A2N6VPK6_9MICO</name>
<evidence type="ECO:0000313" key="12">
    <source>
        <dbReference type="EMBL" id="PMD06074.1"/>
    </source>
</evidence>
<dbReference type="OrthoDB" id="9791656at2"/>
<dbReference type="SUPFAM" id="SSF55811">
    <property type="entry name" value="Nudix"/>
    <property type="match status" value="1"/>
</dbReference>
<dbReference type="Gene3D" id="3.90.79.10">
    <property type="entry name" value="Nucleoside Triphosphate Pyrophosphohydrolase"/>
    <property type="match status" value="1"/>
</dbReference>
<proteinExistence type="inferred from homology"/>
<dbReference type="GO" id="GO:0035529">
    <property type="term" value="F:NADH pyrophosphatase activity"/>
    <property type="evidence" value="ECO:0007669"/>
    <property type="project" value="TreeGrafter"/>
</dbReference>
<keyword evidence="6" id="KW-0378">Hydrolase</keyword>
<dbReference type="AlphaFoldDB" id="A0A2N6VPK6"/>
<dbReference type="EC" id="3.6.1.22" evidence="4"/>
<dbReference type="GO" id="GO:0046872">
    <property type="term" value="F:metal ion binding"/>
    <property type="evidence" value="ECO:0007669"/>
    <property type="project" value="UniProtKB-KW"/>
</dbReference>
<reference evidence="12 13" key="1">
    <citation type="submission" date="2017-09" db="EMBL/GenBank/DDBJ databases">
        <title>Bacterial strain isolated from the female urinary microbiota.</title>
        <authorList>
            <person name="Thomas-White K."/>
            <person name="Kumar N."/>
            <person name="Forster S."/>
            <person name="Putonti C."/>
            <person name="Lawley T."/>
            <person name="Wolfe A.J."/>
        </authorList>
    </citation>
    <scope>NUCLEOTIDE SEQUENCE [LARGE SCALE GENOMIC DNA]</scope>
    <source>
        <strain evidence="12 13">UMB1301</strain>
    </source>
</reference>
<comment type="caution">
    <text evidence="12">The sequence shown here is derived from an EMBL/GenBank/DDBJ whole genome shotgun (WGS) entry which is preliminary data.</text>
</comment>
<gene>
    <name evidence="12" type="ORF">CJ199_01350</name>
</gene>
<dbReference type="Pfam" id="PF00293">
    <property type="entry name" value="NUDIX"/>
    <property type="match status" value="1"/>
</dbReference>
<organism evidence="12 13">
    <name type="scientific">Brevibacterium paucivorans</name>
    <dbReference type="NCBI Taxonomy" id="170994"/>
    <lineage>
        <taxon>Bacteria</taxon>
        <taxon>Bacillati</taxon>
        <taxon>Actinomycetota</taxon>
        <taxon>Actinomycetes</taxon>
        <taxon>Micrococcales</taxon>
        <taxon>Brevibacteriaceae</taxon>
        <taxon>Brevibacterium</taxon>
    </lineage>
</organism>
<feature type="region of interest" description="Disordered" evidence="10">
    <location>
        <begin position="155"/>
        <end position="186"/>
    </location>
</feature>
<evidence type="ECO:0000256" key="3">
    <source>
        <dbReference type="ARBA" id="ARBA00009595"/>
    </source>
</evidence>
<dbReference type="PANTHER" id="PTHR42904:SF6">
    <property type="entry name" value="NAD-CAPPED RNA HYDROLASE NUDT12"/>
    <property type="match status" value="1"/>
</dbReference>
<protein>
    <recommendedName>
        <fullName evidence="4">NAD(+) diphosphatase</fullName>
        <ecNumber evidence="4">3.6.1.22</ecNumber>
    </recommendedName>
</protein>
<evidence type="ECO:0000256" key="10">
    <source>
        <dbReference type="SAM" id="MobiDB-lite"/>
    </source>
</evidence>
<dbReference type="PROSITE" id="PS00893">
    <property type="entry name" value="NUDIX_BOX"/>
    <property type="match status" value="1"/>
</dbReference>
<dbReference type="CDD" id="cd03429">
    <property type="entry name" value="NUDIX_NADH_pyrophosphatase_Nudt13"/>
    <property type="match status" value="1"/>
</dbReference>
<dbReference type="InterPro" id="IPR015797">
    <property type="entry name" value="NUDIX_hydrolase-like_dom_sf"/>
</dbReference>
<dbReference type="NCBIfam" id="NF001299">
    <property type="entry name" value="PRK00241.1"/>
    <property type="match status" value="1"/>
</dbReference>
<dbReference type="GO" id="GO:0019677">
    <property type="term" value="P:NAD+ catabolic process"/>
    <property type="evidence" value="ECO:0007669"/>
    <property type="project" value="TreeGrafter"/>
</dbReference>
<dbReference type="GO" id="GO:0005829">
    <property type="term" value="C:cytosol"/>
    <property type="evidence" value="ECO:0007669"/>
    <property type="project" value="TreeGrafter"/>
</dbReference>
<dbReference type="InterPro" id="IPR020084">
    <property type="entry name" value="NUDIX_hydrolase_CS"/>
</dbReference>
<evidence type="ECO:0000256" key="2">
    <source>
        <dbReference type="ARBA" id="ARBA00001947"/>
    </source>
</evidence>
<keyword evidence="8" id="KW-0520">NAD</keyword>
<evidence type="ECO:0000256" key="6">
    <source>
        <dbReference type="ARBA" id="ARBA00022801"/>
    </source>
</evidence>
<keyword evidence="5" id="KW-0479">Metal-binding</keyword>
<evidence type="ECO:0000256" key="7">
    <source>
        <dbReference type="ARBA" id="ARBA00022842"/>
    </source>
</evidence>
<evidence type="ECO:0000313" key="13">
    <source>
        <dbReference type="Proteomes" id="UP000235598"/>
    </source>
</evidence>
<evidence type="ECO:0000256" key="8">
    <source>
        <dbReference type="ARBA" id="ARBA00023027"/>
    </source>
</evidence>
<dbReference type="PROSITE" id="PS51462">
    <property type="entry name" value="NUDIX"/>
    <property type="match status" value="1"/>
</dbReference>
<dbReference type="EMBL" id="PNHK01000001">
    <property type="protein sequence ID" value="PMD06074.1"/>
    <property type="molecule type" value="Genomic_DNA"/>
</dbReference>
<dbReference type="RefSeq" id="WP_102237729.1">
    <property type="nucleotide sequence ID" value="NZ_BAAAIM010000007.1"/>
</dbReference>